<comment type="caution">
    <text evidence="1">The sequence shown here is derived from an EMBL/GenBank/DDBJ whole genome shotgun (WGS) entry which is preliminary data.</text>
</comment>
<dbReference type="AlphaFoldDB" id="A0A6I3T4B7"/>
<reference evidence="1 2" key="1">
    <citation type="submission" date="2019-11" db="EMBL/GenBank/DDBJ databases">
        <title>Type strains purchased from KCTC, JCM and DSMZ.</title>
        <authorList>
            <person name="Lu H."/>
        </authorList>
    </citation>
    <scope>NUCLEOTIDE SEQUENCE [LARGE SCALE GENOMIC DNA]</scope>
    <source>
        <strain evidence="1 2">KCTC 52429</strain>
    </source>
</reference>
<evidence type="ECO:0008006" key="3">
    <source>
        <dbReference type="Google" id="ProtNLM"/>
    </source>
</evidence>
<dbReference type="EMBL" id="WNKZ01000146">
    <property type="protein sequence ID" value="MTV56259.1"/>
    <property type="molecule type" value="Genomic_DNA"/>
</dbReference>
<dbReference type="OrthoDB" id="6194342at2"/>
<evidence type="ECO:0000313" key="2">
    <source>
        <dbReference type="Proteomes" id="UP000430634"/>
    </source>
</evidence>
<evidence type="ECO:0000313" key="1">
    <source>
        <dbReference type="EMBL" id="MTV56259.1"/>
    </source>
</evidence>
<gene>
    <name evidence="1" type="ORF">GM672_26390</name>
</gene>
<sequence>MLLPKLGRRRWCRRGSKVFGWFKRRDGAPPSGPDYRRVTTRAAADKLCRQGELARLLLLPVEFGGQDIRENVVHVPPFVAELKARIDREQILPLAYEGKVSRYTATPEYEGSSVVPASLRIEATDPGSFGTTIHIWGAAVQPAAAPARQGPLPSAPALAALDAAARDDPAAFVRAFIGDYHAWNDYAHRIAEADPAGGMDAADAAYAALVAKFCLPGLAPQGVAFGSDSSHDNARESVLGIEANGAAAIVRTRHASSIGTTELAHDYEYHLQSADGRWFLASLLYVADDGKYECL</sequence>
<proteinExistence type="predicted"/>
<accession>A0A6I3T4B7</accession>
<dbReference type="Proteomes" id="UP000430634">
    <property type="component" value="Unassembled WGS sequence"/>
</dbReference>
<protein>
    <recommendedName>
        <fullName evidence="3">NTF2 fold immunity protein domain-containing protein</fullName>
    </recommendedName>
</protein>
<dbReference type="RefSeq" id="WP_155473491.1">
    <property type="nucleotide sequence ID" value="NZ_BMKG01000004.1"/>
</dbReference>
<organism evidence="1 2">
    <name type="scientific">Pseudoduganella buxea</name>
    <dbReference type="NCBI Taxonomy" id="1949069"/>
    <lineage>
        <taxon>Bacteria</taxon>
        <taxon>Pseudomonadati</taxon>
        <taxon>Pseudomonadota</taxon>
        <taxon>Betaproteobacteria</taxon>
        <taxon>Burkholderiales</taxon>
        <taxon>Oxalobacteraceae</taxon>
        <taxon>Telluria group</taxon>
        <taxon>Pseudoduganella</taxon>
    </lineage>
</organism>
<name>A0A6I3T4B7_9BURK</name>